<dbReference type="OrthoDB" id="41728at2759"/>
<organism evidence="2 3">
    <name type="scientific">Thalassiosira oceanica</name>
    <name type="common">Marine diatom</name>
    <dbReference type="NCBI Taxonomy" id="159749"/>
    <lineage>
        <taxon>Eukaryota</taxon>
        <taxon>Sar</taxon>
        <taxon>Stramenopiles</taxon>
        <taxon>Ochrophyta</taxon>
        <taxon>Bacillariophyta</taxon>
        <taxon>Coscinodiscophyceae</taxon>
        <taxon>Thalassiosirophycidae</taxon>
        <taxon>Thalassiosirales</taxon>
        <taxon>Thalassiosiraceae</taxon>
        <taxon>Thalassiosira</taxon>
    </lineage>
</organism>
<dbReference type="Proteomes" id="UP000266841">
    <property type="component" value="Unassembled WGS sequence"/>
</dbReference>
<keyword evidence="1" id="KW-1133">Transmembrane helix</keyword>
<keyword evidence="1" id="KW-0812">Transmembrane</keyword>
<sequence length="75" mass="8673">MGDGAFTDAMHVKKNPYVEEWNGRREITEKAFEVTQDNLLPLILMCVAFPYGIYHFTRKEMLIKKDPRVVRSGVA</sequence>
<name>K0THU0_THAOC</name>
<dbReference type="EMBL" id="AGNL01009081">
    <property type="protein sequence ID" value="EJK70082.1"/>
    <property type="molecule type" value="Genomic_DNA"/>
</dbReference>
<comment type="caution">
    <text evidence="2">The sequence shown here is derived from an EMBL/GenBank/DDBJ whole genome shotgun (WGS) entry which is preliminary data.</text>
</comment>
<gene>
    <name evidence="2" type="ORF">THAOC_08591</name>
</gene>
<keyword evidence="1" id="KW-0472">Membrane</keyword>
<evidence type="ECO:0000256" key="1">
    <source>
        <dbReference type="SAM" id="Phobius"/>
    </source>
</evidence>
<evidence type="ECO:0000313" key="3">
    <source>
        <dbReference type="Proteomes" id="UP000266841"/>
    </source>
</evidence>
<reference evidence="2 3" key="1">
    <citation type="journal article" date="2012" name="Genome Biol.">
        <title>Genome and low-iron response of an oceanic diatom adapted to chronic iron limitation.</title>
        <authorList>
            <person name="Lommer M."/>
            <person name="Specht M."/>
            <person name="Roy A.S."/>
            <person name="Kraemer L."/>
            <person name="Andreson R."/>
            <person name="Gutowska M.A."/>
            <person name="Wolf J."/>
            <person name="Bergner S.V."/>
            <person name="Schilhabel M.B."/>
            <person name="Klostermeier U.C."/>
            <person name="Beiko R.G."/>
            <person name="Rosenstiel P."/>
            <person name="Hippler M."/>
            <person name="Laroche J."/>
        </authorList>
    </citation>
    <scope>NUCLEOTIDE SEQUENCE [LARGE SCALE GENOMIC DNA]</scope>
    <source>
        <strain evidence="2 3">CCMP1005</strain>
    </source>
</reference>
<proteinExistence type="predicted"/>
<dbReference type="OMA" id="FIEEWNG"/>
<evidence type="ECO:0000313" key="2">
    <source>
        <dbReference type="EMBL" id="EJK70082.1"/>
    </source>
</evidence>
<feature type="transmembrane region" description="Helical" evidence="1">
    <location>
        <begin position="39"/>
        <end position="57"/>
    </location>
</feature>
<accession>K0THU0</accession>
<keyword evidence="3" id="KW-1185">Reference proteome</keyword>
<protein>
    <submittedName>
        <fullName evidence="2">Uncharacterized protein</fullName>
    </submittedName>
</protein>
<dbReference type="AlphaFoldDB" id="K0THU0"/>